<dbReference type="Gene3D" id="3.40.50.1110">
    <property type="entry name" value="SGNH hydrolase"/>
    <property type="match status" value="1"/>
</dbReference>
<proteinExistence type="predicted"/>
<dbReference type="PANTHER" id="PTHR14209">
    <property type="entry name" value="ISOAMYL ACETATE-HYDROLYZING ESTERASE 1"/>
    <property type="match status" value="1"/>
</dbReference>
<dbReference type="InterPro" id="IPR055041">
    <property type="entry name" value="Ape1_N"/>
</dbReference>
<dbReference type="InterPro" id="IPR013830">
    <property type="entry name" value="SGNH_hydro"/>
</dbReference>
<name>A0A3D8IIA1_9HELI</name>
<dbReference type="OrthoDB" id="5318134at2"/>
<evidence type="ECO:0000313" key="3">
    <source>
        <dbReference type="EMBL" id="RDU64888.1"/>
    </source>
</evidence>
<evidence type="ECO:0000313" key="4">
    <source>
        <dbReference type="Proteomes" id="UP000256379"/>
    </source>
</evidence>
<comment type="caution">
    <text evidence="3">The sequence shown here is derived from an EMBL/GenBank/DDBJ whole genome shotgun (WGS) entry which is preliminary data.</text>
</comment>
<dbReference type="SUPFAM" id="SSF52266">
    <property type="entry name" value="SGNH hydrolase"/>
    <property type="match status" value="1"/>
</dbReference>
<evidence type="ECO:0000259" key="1">
    <source>
        <dbReference type="Pfam" id="PF13472"/>
    </source>
</evidence>
<dbReference type="PANTHER" id="PTHR14209:SF19">
    <property type="entry name" value="ISOAMYL ACETATE-HYDROLYZING ESTERASE 1 HOMOLOG"/>
    <property type="match status" value="1"/>
</dbReference>
<dbReference type="Proteomes" id="UP000256379">
    <property type="component" value="Unassembled WGS sequence"/>
</dbReference>
<feature type="domain" description="Peptidoglycan O-acetylesterase N-terminal" evidence="2">
    <location>
        <begin position="139"/>
        <end position="221"/>
    </location>
</feature>
<sequence length="411" mass="47105">MRIFYLCIIVMLLIGKTFALNFIEQNPQYAEYIKKAKIHDFSDNNKIIKKVAKKWKSKEDLKIRIFGDSHIAGDFITSELRNILGNTNAIGFTYPLMPTYHQNLLLSYQNQNFIVLDSRQTAKSLTSSTNEKILNNIANIDYPMGGVIAIPQSLPASITLNSNSKQLSTDNQMFITQIIFKNDSVSPAFNITDSEQRFYEIRSETPNTWEIARLELTLPITINALSENVMFGGYFIQQTQNNNIIESIGINGVRSDIWLKWNAEIFKRELDLLEYDIIMLCYGSNDAMYETFNEGKFIANYSELISLLNKTNPNALIILISPPPVVFASGKLKNKYRYSQTFTQIQEAIKKVAMQQHIVLFDIDEFITQTGTKKAWINLNLSKKDVHLTPSGYRLLAHGIYFSLQKKLQEK</sequence>
<evidence type="ECO:0000259" key="2">
    <source>
        <dbReference type="Pfam" id="PF22753"/>
    </source>
</evidence>
<dbReference type="AlphaFoldDB" id="A0A3D8IIA1"/>
<dbReference type="Pfam" id="PF22753">
    <property type="entry name" value="Ape1_N"/>
    <property type="match status" value="1"/>
</dbReference>
<dbReference type="InterPro" id="IPR036514">
    <property type="entry name" value="SGNH_hydro_sf"/>
</dbReference>
<reference evidence="3 4" key="1">
    <citation type="submission" date="2018-04" db="EMBL/GenBank/DDBJ databases">
        <title>Novel Campyloabacter and Helicobacter Species and Strains.</title>
        <authorList>
            <person name="Mannion A.J."/>
            <person name="Shen Z."/>
            <person name="Fox J.G."/>
        </authorList>
    </citation>
    <scope>NUCLEOTIDE SEQUENCE [LARGE SCALE GENOMIC DNA]</scope>
    <source>
        <strain evidence="3 4">MIT 17-337</strain>
    </source>
</reference>
<dbReference type="Pfam" id="PF13472">
    <property type="entry name" value="Lipase_GDSL_2"/>
    <property type="match status" value="1"/>
</dbReference>
<gene>
    <name evidence="3" type="ORF">CQA53_07400</name>
</gene>
<dbReference type="RefSeq" id="WP_115543380.1">
    <property type="nucleotide sequence ID" value="NZ_NXLQ01000017.1"/>
</dbReference>
<protein>
    <submittedName>
        <fullName evidence="3">Uncharacterized protein</fullName>
    </submittedName>
</protein>
<accession>A0A3D8IIA1</accession>
<dbReference type="GO" id="GO:0016788">
    <property type="term" value="F:hydrolase activity, acting on ester bonds"/>
    <property type="evidence" value="ECO:0007669"/>
    <property type="project" value="UniProtKB-ARBA"/>
</dbReference>
<feature type="domain" description="SGNH hydrolase-type esterase" evidence="1">
    <location>
        <begin position="243"/>
        <end position="395"/>
    </location>
</feature>
<dbReference type="EMBL" id="NXLQ01000017">
    <property type="protein sequence ID" value="RDU64888.1"/>
    <property type="molecule type" value="Genomic_DNA"/>
</dbReference>
<dbReference type="Gene3D" id="2.60.120.1360">
    <property type="match status" value="1"/>
</dbReference>
<dbReference type="InterPro" id="IPR045136">
    <property type="entry name" value="Iah1-like"/>
</dbReference>
<keyword evidence="4" id="KW-1185">Reference proteome</keyword>
<organism evidence="3 4">
    <name type="scientific">Helicobacter didelphidarum</name>
    <dbReference type="NCBI Taxonomy" id="2040648"/>
    <lineage>
        <taxon>Bacteria</taxon>
        <taxon>Pseudomonadati</taxon>
        <taxon>Campylobacterota</taxon>
        <taxon>Epsilonproteobacteria</taxon>
        <taxon>Campylobacterales</taxon>
        <taxon>Helicobacteraceae</taxon>
        <taxon>Helicobacter</taxon>
    </lineage>
</organism>